<dbReference type="Proteomes" id="UP000019384">
    <property type="component" value="Unassembled WGS sequence"/>
</dbReference>
<keyword evidence="2" id="KW-1185">Reference proteome</keyword>
<evidence type="ECO:0000313" key="1">
    <source>
        <dbReference type="EMBL" id="CDK26127.1"/>
    </source>
</evidence>
<dbReference type="AlphaFoldDB" id="W6MMH3"/>
<evidence type="ECO:0000313" key="2">
    <source>
        <dbReference type="Proteomes" id="UP000019384"/>
    </source>
</evidence>
<sequence>MCLLPAKISLVEARGAKFDAHVSAKHTQKHYIYCAPPKRVPGAAWNNLSERAREIFIIQWSLSMEPPNAALNALLSSNKDCSLQQNSAIHSRHQNKKAVTAE</sequence>
<protein>
    <submittedName>
        <fullName evidence="1">Uncharacterized protein</fullName>
    </submittedName>
</protein>
<reference evidence="1" key="2">
    <citation type="submission" date="2014-02" db="EMBL/GenBank/DDBJ databases">
        <title>Complete DNA sequence of /Kuraishia capsulata/ illustrates novel genomic features among budding yeasts (/Saccharomycotina/).</title>
        <authorList>
            <person name="Morales L."/>
            <person name="Noel B."/>
            <person name="Porcel B."/>
            <person name="Marcet-Houben M."/>
            <person name="Hullo M-F."/>
            <person name="Sacerdot C."/>
            <person name="Tekaia F."/>
            <person name="Leh-Louis V."/>
            <person name="Despons L."/>
            <person name="Khanna V."/>
            <person name="Aury J-M."/>
            <person name="Barbe V."/>
            <person name="Couloux A."/>
            <person name="Labadie K."/>
            <person name="Pelletier E."/>
            <person name="Souciet J-L."/>
            <person name="Boekhout T."/>
            <person name="Gabaldon T."/>
            <person name="Wincker P."/>
            <person name="Dujon B."/>
        </authorList>
    </citation>
    <scope>NUCLEOTIDE SEQUENCE</scope>
    <source>
        <strain evidence="1">CBS 1993</strain>
    </source>
</reference>
<dbReference type="EMBL" id="HG793126">
    <property type="protein sequence ID" value="CDK26127.1"/>
    <property type="molecule type" value="Genomic_DNA"/>
</dbReference>
<dbReference type="GeneID" id="34519523"/>
<gene>
    <name evidence="1" type="ORF">KUCA_T00002098001</name>
</gene>
<proteinExistence type="predicted"/>
<accession>W6MMH3</accession>
<dbReference type="RefSeq" id="XP_022458135.1">
    <property type="nucleotide sequence ID" value="XM_022604344.1"/>
</dbReference>
<dbReference type="HOGENOM" id="CLU_2277911_0_0_1"/>
<reference evidence="1" key="1">
    <citation type="submission" date="2013-12" db="EMBL/GenBank/DDBJ databases">
        <authorList>
            <person name="Genoscope - CEA"/>
        </authorList>
    </citation>
    <scope>NUCLEOTIDE SEQUENCE</scope>
    <source>
        <strain evidence="1">CBS 1993</strain>
    </source>
</reference>
<organism evidence="1 2">
    <name type="scientific">Kuraishia capsulata CBS 1993</name>
    <dbReference type="NCBI Taxonomy" id="1382522"/>
    <lineage>
        <taxon>Eukaryota</taxon>
        <taxon>Fungi</taxon>
        <taxon>Dikarya</taxon>
        <taxon>Ascomycota</taxon>
        <taxon>Saccharomycotina</taxon>
        <taxon>Pichiomycetes</taxon>
        <taxon>Pichiales</taxon>
        <taxon>Pichiaceae</taxon>
        <taxon>Kuraishia</taxon>
    </lineage>
</organism>
<name>W6MMH3_9ASCO</name>